<feature type="region of interest" description="Disordered" evidence="5">
    <location>
        <begin position="542"/>
        <end position="572"/>
    </location>
</feature>
<dbReference type="STRING" id="119641.SAMN05421842_11354"/>
<evidence type="ECO:0000256" key="1">
    <source>
        <dbReference type="ARBA" id="ARBA00022500"/>
    </source>
</evidence>
<gene>
    <name evidence="9" type="ORF">SAMN05421842_11354</name>
</gene>
<dbReference type="GO" id="GO:0006935">
    <property type="term" value="P:chemotaxis"/>
    <property type="evidence" value="ECO:0007669"/>
    <property type="project" value="UniProtKB-KW"/>
</dbReference>
<dbReference type="InterPro" id="IPR051310">
    <property type="entry name" value="MCP_chemotaxis"/>
</dbReference>
<dbReference type="InterPro" id="IPR024478">
    <property type="entry name" value="HlyB_4HB_MCP"/>
</dbReference>
<organism evidence="9 10">
    <name type="scientific">Clostridium uliginosum</name>
    <dbReference type="NCBI Taxonomy" id="119641"/>
    <lineage>
        <taxon>Bacteria</taxon>
        <taxon>Bacillati</taxon>
        <taxon>Bacillota</taxon>
        <taxon>Clostridia</taxon>
        <taxon>Eubacteriales</taxon>
        <taxon>Clostridiaceae</taxon>
        <taxon>Clostridium</taxon>
    </lineage>
</organism>
<dbReference type="RefSeq" id="WP_090091382.1">
    <property type="nucleotide sequence ID" value="NZ_FOMG01000013.1"/>
</dbReference>
<keyword evidence="10" id="KW-1185">Reference proteome</keyword>
<dbReference type="OrthoDB" id="9814363at2"/>
<dbReference type="Gene3D" id="1.10.287.950">
    <property type="entry name" value="Methyl-accepting chemotaxis protein"/>
    <property type="match status" value="1"/>
</dbReference>
<dbReference type="GO" id="GO:0007165">
    <property type="term" value="P:signal transduction"/>
    <property type="evidence" value="ECO:0007669"/>
    <property type="project" value="UniProtKB-KW"/>
</dbReference>
<feature type="transmembrane region" description="Helical" evidence="6">
    <location>
        <begin position="12"/>
        <end position="35"/>
    </location>
</feature>
<feature type="coiled-coil region" evidence="4">
    <location>
        <begin position="75"/>
        <end position="109"/>
    </location>
</feature>
<dbReference type="PROSITE" id="PS50885">
    <property type="entry name" value="HAMP"/>
    <property type="match status" value="1"/>
</dbReference>
<dbReference type="InterPro" id="IPR003660">
    <property type="entry name" value="HAMP_dom"/>
</dbReference>
<keyword evidence="6" id="KW-1133">Transmembrane helix</keyword>
<feature type="transmembrane region" description="Helical" evidence="6">
    <location>
        <begin position="189"/>
        <end position="211"/>
    </location>
</feature>
<keyword evidence="6" id="KW-0812">Transmembrane</keyword>
<dbReference type="PANTHER" id="PTHR43531">
    <property type="entry name" value="PROTEIN ICFG"/>
    <property type="match status" value="1"/>
</dbReference>
<dbReference type="Pfam" id="PF00672">
    <property type="entry name" value="HAMP"/>
    <property type="match status" value="1"/>
</dbReference>
<evidence type="ECO:0000256" key="5">
    <source>
        <dbReference type="SAM" id="MobiDB-lite"/>
    </source>
</evidence>
<proteinExistence type="inferred from homology"/>
<evidence type="ECO:0000259" key="8">
    <source>
        <dbReference type="PROSITE" id="PS50885"/>
    </source>
</evidence>
<dbReference type="CDD" id="cd06225">
    <property type="entry name" value="HAMP"/>
    <property type="match status" value="1"/>
</dbReference>
<dbReference type="CDD" id="cd11386">
    <property type="entry name" value="MCP_signal"/>
    <property type="match status" value="1"/>
</dbReference>
<evidence type="ECO:0000256" key="4">
    <source>
        <dbReference type="SAM" id="Coils"/>
    </source>
</evidence>
<name>A0A1I1N1U6_9CLOT</name>
<dbReference type="CDD" id="cd19411">
    <property type="entry name" value="MCP2201-like_sensor"/>
    <property type="match status" value="1"/>
</dbReference>
<dbReference type="GO" id="GO:0005886">
    <property type="term" value="C:plasma membrane"/>
    <property type="evidence" value="ECO:0007669"/>
    <property type="project" value="TreeGrafter"/>
</dbReference>
<evidence type="ECO:0000313" key="10">
    <source>
        <dbReference type="Proteomes" id="UP000199263"/>
    </source>
</evidence>
<dbReference type="SMART" id="SM00304">
    <property type="entry name" value="HAMP"/>
    <property type="match status" value="1"/>
</dbReference>
<dbReference type="Pfam" id="PF12729">
    <property type="entry name" value="4HB_MCP_1"/>
    <property type="match status" value="1"/>
</dbReference>
<keyword evidence="3" id="KW-0807">Transducer</keyword>
<feature type="domain" description="Methyl-accepting transducer" evidence="7">
    <location>
        <begin position="270"/>
        <end position="499"/>
    </location>
</feature>
<dbReference type="Pfam" id="PF00015">
    <property type="entry name" value="MCPsignal"/>
    <property type="match status" value="1"/>
</dbReference>
<accession>A0A1I1N1U6</accession>
<evidence type="ECO:0000259" key="7">
    <source>
        <dbReference type="PROSITE" id="PS50111"/>
    </source>
</evidence>
<evidence type="ECO:0000313" key="9">
    <source>
        <dbReference type="EMBL" id="SFC91589.1"/>
    </source>
</evidence>
<dbReference type="PROSITE" id="PS50111">
    <property type="entry name" value="CHEMOTAXIS_TRANSDUC_2"/>
    <property type="match status" value="1"/>
</dbReference>
<feature type="compositionally biased region" description="Polar residues" evidence="5">
    <location>
        <begin position="543"/>
        <end position="558"/>
    </location>
</feature>
<keyword evidence="6" id="KW-0472">Membrane</keyword>
<dbReference type="InterPro" id="IPR047347">
    <property type="entry name" value="YvaQ-like_sensor"/>
</dbReference>
<keyword evidence="1" id="KW-0145">Chemotaxis</keyword>
<reference evidence="9 10" key="1">
    <citation type="submission" date="2016-10" db="EMBL/GenBank/DDBJ databases">
        <authorList>
            <person name="de Groot N.N."/>
        </authorList>
    </citation>
    <scope>NUCLEOTIDE SEQUENCE [LARGE SCALE GENOMIC DNA]</scope>
    <source>
        <strain evidence="9 10">DSM 12992</strain>
    </source>
</reference>
<keyword evidence="4" id="KW-0175">Coiled coil</keyword>
<evidence type="ECO:0000256" key="3">
    <source>
        <dbReference type="PROSITE-ProRule" id="PRU00284"/>
    </source>
</evidence>
<dbReference type="Proteomes" id="UP000199263">
    <property type="component" value="Unassembled WGS sequence"/>
</dbReference>
<feature type="domain" description="HAMP" evidence="8">
    <location>
        <begin position="213"/>
        <end position="265"/>
    </location>
</feature>
<dbReference type="PANTHER" id="PTHR43531:SF11">
    <property type="entry name" value="METHYL-ACCEPTING CHEMOTAXIS PROTEIN 3"/>
    <property type="match status" value="1"/>
</dbReference>
<sequence>MKFFYNLKISMKLLIGFMLVAIIASIIGITGIISLKNINDKDTELYELNTVPLGEISDVAVDFQRTRVNVRQIIIEKDSKEKEEIVRKIEDLDKEINNQLNEFEKTNTHNETKEELKVLRELIVSFDPIRKKVINIAMEGKNDEAIAFFKTEGNPMAVKIENSISKLVDMKIASAKEKSDGNQITTSRAISMMTVFLLLGIIISVTLGLFISNIISKPIKKLVGIAESIAKGNLNVKVDIDTKDEVGILALAFRNMSDNINEVMSNINSSSNEVAGASQQVSESSIALSEGSTEQASAIEQLTASIEEIAAQTRQNAVNANEANNLSTATKENAANGNEQMQGMLESMEEINESSTSISKIIKVIDEIAFQTNILALNAAVEAARAGQHGKGFAVVAEEVRNLAARSANAAKETTALIEDSIKKVEDGTKIANETAFALNEIVEGVTKSTTLVEEIAIASNEQASAIEQINQGINQVSQVVQTNSATAEESAAASEELSSQALILKKMVGKFTLKKTDGALSNYDSLSPEVLRMLKNMAENKGYSNTNDMNETRTNSPKIKISLSDKDFGKY</sequence>
<dbReference type="GO" id="GO:0004888">
    <property type="term" value="F:transmembrane signaling receptor activity"/>
    <property type="evidence" value="ECO:0007669"/>
    <property type="project" value="TreeGrafter"/>
</dbReference>
<evidence type="ECO:0000256" key="2">
    <source>
        <dbReference type="ARBA" id="ARBA00029447"/>
    </source>
</evidence>
<evidence type="ECO:0000256" key="6">
    <source>
        <dbReference type="SAM" id="Phobius"/>
    </source>
</evidence>
<protein>
    <submittedName>
        <fullName evidence="9">Methyl-accepting chemotaxis protein</fullName>
    </submittedName>
</protein>
<dbReference type="AlphaFoldDB" id="A0A1I1N1U6"/>
<comment type="similarity">
    <text evidence="2">Belongs to the methyl-accepting chemotaxis (MCP) protein family.</text>
</comment>
<dbReference type="FunFam" id="1.10.287.950:FF:000001">
    <property type="entry name" value="Methyl-accepting chemotaxis sensory transducer"/>
    <property type="match status" value="1"/>
</dbReference>
<dbReference type="SMART" id="SM00283">
    <property type="entry name" value="MA"/>
    <property type="match status" value="1"/>
</dbReference>
<dbReference type="SUPFAM" id="SSF58104">
    <property type="entry name" value="Methyl-accepting chemotaxis protein (MCP) signaling domain"/>
    <property type="match status" value="1"/>
</dbReference>
<dbReference type="InterPro" id="IPR004089">
    <property type="entry name" value="MCPsignal_dom"/>
</dbReference>
<dbReference type="Gene3D" id="6.10.340.10">
    <property type="match status" value="1"/>
</dbReference>
<dbReference type="EMBL" id="FOMG01000013">
    <property type="protein sequence ID" value="SFC91589.1"/>
    <property type="molecule type" value="Genomic_DNA"/>
</dbReference>